<accession>A0ABS8ULB3</accession>
<feature type="domain" description="Ubiquitin-like protease family profile" evidence="5">
    <location>
        <begin position="1"/>
        <end position="178"/>
    </location>
</feature>
<dbReference type="EMBL" id="JACEIK010002071">
    <property type="protein sequence ID" value="MCD9558882.1"/>
    <property type="molecule type" value="Genomic_DNA"/>
</dbReference>
<gene>
    <name evidence="6" type="ORF">HAX54_016564</name>
</gene>
<dbReference type="PANTHER" id="PTHR31470:SF40">
    <property type="entry name" value="UBIQUITIN-LIKE PROTEASE FAMILY PROFILE DOMAIN-CONTAINING PROTEIN"/>
    <property type="match status" value="1"/>
</dbReference>
<dbReference type="PROSITE" id="PS50600">
    <property type="entry name" value="ULP_PROTEASE"/>
    <property type="match status" value="1"/>
</dbReference>
<dbReference type="InterPro" id="IPR038765">
    <property type="entry name" value="Papain-like_cys_pep_sf"/>
</dbReference>
<evidence type="ECO:0000256" key="3">
    <source>
        <dbReference type="ARBA" id="ARBA00022801"/>
    </source>
</evidence>
<protein>
    <recommendedName>
        <fullName evidence="5">Ubiquitin-like protease family profile domain-containing protein</fullName>
    </recommendedName>
</protein>
<evidence type="ECO:0000256" key="1">
    <source>
        <dbReference type="ARBA" id="ARBA00005234"/>
    </source>
</evidence>
<keyword evidence="3" id="KW-0378">Hydrolase</keyword>
<keyword evidence="2" id="KW-0645">Protease</keyword>
<dbReference type="PANTHER" id="PTHR31470">
    <property type="entry name" value="CYSTEINE PROTEINASES SUPERFAMILY PROTEIN-RELATED-RELATED"/>
    <property type="match status" value="1"/>
</dbReference>
<organism evidence="6 7">
    <name type="scientific">Datura stramonium</name>
    <name type="common">Jimsonweed</name>
    <name type="synonym">Common thornapple</name>
    <dbReference type="NCBI Taxonomy" id="4076"/>
    <lineage>
        <taxon>Eukaryota</taxon>
        <taxon>Viridiplantae</taxon>
        <taxon>Streptophyta</taxon>
        <taxon>Embryophyta</taxon>
        <taxon>Tracheophyta</taxon>
        <taxon>Spermatophyta</taxon>
        <taxon>Magnoliopsida</taxon>
        <taxon>eudicotyledons</taxon>
        <taxon>Gunneridae</taxon>
        <taxon>Pentapetalae</taxon>
        <taxon>asterids</taxon>
        <taxon>lamiids</taxon>
        <taxon>Solanales</taxon>
        <taxon>Solanaceae</taxon>
        <taxon>Solanoideae</taxon>
        <taxon>Datureae</taxon>
        <taxon>Datura</taxon>
    </lineage>
</organism>
<evidence type="ECO:0000313" key="7">
    <source>
        <dbReference type="Proteomes" id="UP000823775"/>
    </source>
</evidence>
<sequence>MDVQPQIPIAKGKEKVGESSSPSKNKTKQQTAAFSRSMRRQHRHVVNSSIKKMPSIQPMHSASSAAKEEDLICEYINGYRLYAVVPWYTVDNVFIPINVKDKLHWVLVVLSFRDRCIYAYDSLKSAGHDVAVKHEIEKLSQLLPIYLSTTDFYKKKGITTSTHPRNCGIFVAAYAELLSGGEGIPNSSIDAELLRNRYALIFWIMQRRRGLRYLGGNTLPLKMSSDTSAELIDSAIFDVISNFGELGGSSSTFNKDVGTTEKSASQNIWDNEVGEAALNGICSAPNIASTIVSLSNPATPNTANPSGPVVAPLDSEDDDFPVNGSDESIDDNSDSENSNLVGVDDYGSDFHEEYIEIRAKRRSLLRRK</sequence>
<reference evidence="6 7" key="1">
    <citation type="journal article" date="2021" name="BMC Genomics">
        <title>Datura genome reveals duplications of psychoactive alkaloid biosynthetic genes and high mutation rate following tissue culture.</title>
        <authorList>
            <person name="Rajewski A."/>
            <person name="Carter-House D."/>
            <person name="Stajich J."/>
            <person name="Litt A."/>
        </authorList>
    </citation>
    <scope>NUCLEOTIDE SEQUENCE [LARGE SCALE GENOMIC DNA]</scope>
    <source>
        <strain evidence="6">AR-01</strain>
    </source>
</reference>
<proteinExistence type="inferred from homology"/>
<evidence type="ECO:0000256" key="2">
    <source>
        <dbReference type="ARBA" id="ARBA00022670"/>
    </source>
</evidence>
<keyword evidence="7" id="KW-1185">Reference proteome</keyword>
<dbReference type="InterPro" id="IPR003653">
    <property type="entry name" value="Peptidase_C48_C"/>
</dbReference>
<dbReference type="Pfam" id="PF02902">
    <property type="entry name" value="Peptidase_C48"/>
    <property type="match status" value="1"/>
</dbReference>
<dbReference type="Gene3D" id="3.40.395.10">
    <property type="entry name" value="Adenoviral Proteinase, Chain A"/>
    <property type="match status" value="1"/>
</dbReference>
<comment type="similarity">
    <text evidence="1">Belongs to the peptidase C48 family.</text>
</comment>
<evidence type="ECO:0000256" key="4">
    <source>
        <dbReference type="SAM" id="MobiDB-lite"/>
    </source>
</evidence>
<evidence type="ECO:0000313" key="6">
    <source>
        <dbReference type="EMBL" id="MCD9558882.1"/>
    </source>
</evidence>
<evidence type="ECO:0000259" key="5">
    <source>
        <dbReference type="PROSITE" id="PS50600"/>
    </source>
</evidence>
<feature type="region of interest" description="Disordered" evidence="4">
    <location>
        <begin position="298"/>
        <end position="345"/>
    </location>
</feature>
<feature type="region of interest" description="Disordered" evidence="4">
    <location>
        <begin position="1"/>
        <end position="38"/>
    </location>
</feature>
<dbReference type="SUPFAM" id="SSF54001">
    <property type="entry name" value="Cysteine proteinases"/>
    <property type="match status" value="1"/>
</dbReference>
<feature type="compositionally biased region" description="Polar residues" evidence="4">
    <location>
        <begin position="18"/>
        <end position="34"/>
    </location>
</feature>
<dbReference type="Proteomes" id="UP000823775">
    <property type="component" value="Unassembled WGS sequence"/>
</dbReference>
<comment type="caution">
    <text evidence="6">The sequence shown here is derived from an EMBL/GenBank/DDBJ whole genome shotgun (WGS) entry which is preliminary data.</text>
</comment>
<name>A0ABS8ULB3_DATST</name>